<dbReference type="PROSITE" id="PS50853">
    <property type="entry name" value="FN3"/>
    <property type="match status" value="1"/>
</dbReference>
<evidence type="ECO:0008006" key="5">
    <source>
        <dbReference type="Google" id="ProtNLM"/>
    </source>
</evidence>
<feature type="compositionally biased region" description="Polar residues" evidence="1">
    <location>
        <begin position="164"/>
        <end position="175"/>
    </location>
</feature>
<gene>
    <name evidence="4" type="ORF">S06H3_23760</name>
</gene>
<evidence type="ECO:0000313" key="4">
    <source>
        <dbReference type="EMBL" id="GAI10388.1"/>
    </source>
</evidence>
<reference evidence="4" key="1">
    <citation type="journal article" date="2014" name="Front. Microbiol.">
        <title>High frequency of phylogenetically diverse reductive dehalogenase-homologous genes in deep subseafloor sedimentary metagenomes.</title>
        <authorList>
            <person name="Kawai M."/>
            <person name="Futagami T."/>
            <person name="Toyoda A."/>
            <person name="Takaki Y."/>
            <person name="Nishi S."/>
            <person name="Hori S."/>
            <person name="Arai W."/>
            <person name="Tsubouchi T."/>
            <person name="Morono Y."/>
            <person name="Uchiyama I."/>
            <person name="Ito T."/>
            <person name="Fujiyama A."/>
            <person name="Inagaki F."/>
            <person name="Takami H."/>
        </authorList>
    </citation>
    <scope>NUCLEOTIDE SEQUENCE</scope>
    <source>
        <strain evidence="4">Expedition CK06-06</strain>
    </source>
</reference>
<dbReference type="SMART" id="SM00060">
    <property type="entry name" value="FN3"/>
    <property type="match status" value="1"/>
</dbReference>
<dbReference type="InterPro" id="IPR036116">
    <property type="entry name" value="FN3_sf"/>
</dbReference>
<dbReference type="InterPro" id="IPR000601">
    <property type="entry name" value="PKD_dom"/>
</dbReference>
<dbReference type="InterPro" id="IPR013783">
    <property type="entry name" value="Ig-like_fold"/>
</dbReference>
<feature type="non-terminal residue" evidence="4">
    <location>
        <position position="175"/>
    </location>
</feature>
<dbReference type="InterPro" id="IPR003961">
    <property type="entry name" value="FN3_dom"/>
</dbReference>
<comment type="caution">
    <text evidence="4">The sequence shown here is derived from an EMBL/GenBank/DDBJ whole genome shotgun (WGS) entry which is preliminary data.</text>
</comment>
<dbReference type="InterPro" id="IPR022409">
    <property type="entry name" value="PKD/Chitinase_dom"/>
</dbReference>
<name>X1KUL8_9ZZZZ</name>
<dbReference type="SMART" id="SM00089">
    <property type="entry name" value="PKD"/>
    <property type="match status" value="1"/>
</dbReference>
<evidence type="ECO:0000256" key="1">
    <source>
        <dbReference type="SAM" id="MobiDB-lite"/>
    </source>
</evidence>
<dbReference type="SUPFAM" id="SSF49299">
    <property type="entry name" value="PKD domain"/>
    <property type="match status" value="1"/>
</dbReference>
<dbReference type="Pfam" id="PF00041">
    <property type="entry name" value="fn3"/>
    <property type="match status" value="1"/>
</dbReference>
<feature type="non-terminal residue" evidence="4">
    <location>
        <position position="1"/>
    </location>
</feature>
<dbReference type="CDD" id="cd00146">
    <property type="entry name" value="PKD"/>
    <property type="match status" value="1"/>
</dbReference>
<feature type="domain" description="PKD" evidence="2">
    <location>
        <begin position="12"/>
        <end position="75"/>
    </location>
</feature>
<proteinExistence type="predicted"/>
<dbReference type="PROSITE" id="PS50093">
    <property type="entry name" value="PKD"/>
    <property type="match status" value="1"/>
</dbReference>
<sequence length="175" mass="18654">YCPLFPTDLQIVTFTDNSTDSDGNITSWSWEFGDGITSIEQHPTHQYADNGTYTVTLTVTDDAGATNDTAKQIHVSNVEPPSKVTGLTVTDAKDGKLNLAWNAATDNVAVDYYNVYHNGPAPSPIVVDHPTTTYTHTGLTNGQEYTYNVSAVDTSGNEGEKSDSNSSIPTATTGG</sequence>
<dbReference type="SUPFAM" id="SSF49265">
    <property type="entry name" value="Fibronectin type III"/>
    <property type="match status" value="1"/>
</dbReference>
<feature type="domain" description="Fibronectin type-III" evidence="3">
    <location>
        <begin position="80"/>
        <end position="173"/>
    </location>
</feature>
<dbReference type="InterPro" id="IPR035986">
    <property type="entry name" value="PKD_dom_sf"/>
</dbReference>
<evidence type="ECO:0000259" key="2">
    <source>
        <dbReference type="PROSITE" id="PS50093"/>
    </source>
</evidence>
<accession>X1KUL8</accession>
<dbReference type="Pfam" id="PF18911">
    <property type="entry name" value="PKD_4"/>
    <property type="match status" value="1"/>
</dbReference>
<evidence type="ECO:0000259" key="3">
    <source>
        <dbReference type="PROSITE" id="PS50853"/>
    </source>
</evidence>
<feature type="region of interest" description="Disordered" evidence="1">
    <location>
        <begin position="153"/>
        <end position="175"/>
    </location>
</feature>
<dbReference type="AlphaFoldDB" id="X1KUL8"/>
<organism evidence="4">
    <name type="scientific">marine sediment metagenome</name>
    <dbReference type="NCBI Taxonomy" id="412755"/>
    <lineage>
        <taxon>unclassified sequences</taxon>
        <taxon>metagenomes</taxon>
        <taxon>ecological metagenomes</taxon>
    </lineage>
</organism>
<protein>
    <recommendedName>
        <fullName evidence="5">PKD domain-containing protein</fullName>
    </recommendedName>
</protein>
<dbReference type="Gene3D" id="2.60.40.10">
    <property type="entry name" value="Immunoglobulins"/>
    <property type="match status" value="2"/>
</dbReference>
<dbReference type="EMBL" id="BARV01012995">
    <property type="protein sequence ID" value="GAI10388.1"/>
    <property type="molecule type" value="Genomic_DNA"/>
</dbReference>